<feature type="domain" description="G-protein coupled receptors family 1 profile" evidence="18">
    <location>
        <begin position="48"/>
        <end position="334"/>
    </location>
</feature>
<evidence type="ECO:0000256" key="1">
    <source>
        <dbReference type="ARBA" id="ARBA00004651"/>
    </source>
</evidence>
<dbReference type="PROSITE" id="PS00237">
    <property type="entry name" value="G_PROTEIN_RECEP_F1_1"/>
    <property type="match status" value="1"/>
</dbReference>
<keyword evidence="3" id="KW-1003">Cell membrane</keyword>
<dbReference type="GO" id="GO:0005886">
    <property type="term" value="C:plasma membrane"/>
    <property type="evidence" value="ECO:0007669"/>
    <property type="project" value="UniProtKB-SubCell"/>
</dbReference>
<dbReference type="PRINTS" id="PR00237">
    <property type="entry name" value="GPCRRHODOPSN"/>
</dbReference>
<feature type="transmembrane region" description="Helical" evidence="17">
    <location>
        <begin position="148"/>
        <end position="167"/>
    </location>
</feature>
<feature type="transmembrane region" description="Helical" evidence="17">
    <location>
        <begin position="31"/>
        <end position="57"/>
    </location>
</feature>
<dbReference type="Pfam" id="PF00001">
    <property type="entry name" value="7tm_1"/>
    <property type="match status" value="1"/>
</dbReference>
<feature type="transmembrane region" description="Helical" evidence="17">
    <location>
        <begin position="106"/>
        <end position="127"/>
    </location>
</feature>
<dbReference type="PANTHER" id="PTHR24248">
    <property type="entry name" value="ADRENERGIC RECEPTOR-RELATED G-PROTEIN COUPLED RECEPTOR"/>
    <property type="match status" value="1"/>
</dbReference>
<feature type="transmembrane region" description="Helical" evidence="17">
    <location>
        <begin position="283"/>
        <end position="306"/>
    </location>
</feature>
<keyword evidence="8" id="KW-0564">Palmitate</keyword>
<keyword evidence="11" id="KW-0325">Glycoprotein</keyword>
<dbReference type="Gene3D" id="1.20.1070.10">
    <property type="entry name" value="Rhodopsin 7-helix transmembrane proteins"/>
    <property type="match status" value="1"/>
</dbReference>
<keyword evidence="5 17" id="KW-1133">Transmembrane helix</keyword>
<feature type="transmembrane region" description="Helical" evidence="17">
    <location>
        <begin position="69"/>
        <end position="94"/>
    </location>
</feature>
<dbReference type="PANTHER" id="PTHR24248:SF21">
    <property type="entry name" value="BETA-2 ADRENERGIC RECEPTOR"/>
    <property type="match status" value="1"/>
</dbReference>
<evidence type="ECO:0000256" key="12">
    <source>
        <dbReference type="ARBA" id="ARBA00023224"/>
    </source>
</evidence>
<evidence type="ECO:0000256" key="16">
    <source>
        <dbReference type="SAM" id="MobiDB-lite"/>
    </source>
</evidence>
<evidence type="ECO:0000256" key="10">
    <source>
        <dbReference type="ARBA" id="ARBA00023170"/>
    </source>
</evidence>
<dbReference type="SUPFAM" id="SSF81321">
    <property type="entry name" value="Family A G protein-coupled receptor-like"/>
    <property type="match status" value="1"/>
</dbReference>
<keyword evidence="7 17" id="KW-0472">Membrane</keyword>
<evidence type="ECO:0000256" key="9">
    <source>
        <dbReference type="ARBA" id="ARBA00023157"/>
    </source>
</evidence>
<comment type="similarity">
    <text evidence="15">Belongs to the G-protein coupled receptor 1 family.</text>
</comment>
<evidence type="ECO:0000256" key="11">
    <source>
        <dbReference type="ARBA" id="ARBA00023180"/>
    </source>
</evidence>
<keyword evidence="9" id="KW-1015">Disulfide bond</keyword>
<evidence type="ECO:0000259" key="18">
    <source>
        <dbReference type="PROSITE" id="PS50262"/>
    </source>
</evidence>
<evidence type="ECO:0000256" key="8">
    <source>
        <dbReference type="ARBA" id="ARBA00023139"/>
    </source>
</evidence>
<evidence type="ECO:0000256" key="2">
    <source>
        <dbReference type="ARBA" id="ARBA00022188"/>
    </source>
</evidence>
<dbReference type="EMBL" id="JBHFQA010000008">
    <property type="protein sequence ID" value="KAL2094872.1"/>
    <property type="molecule type" value="Genomic_DNA"/>
</dbReference>
<dbReference type="InterPro" id="IPR017452">
    <property type="entry name" value="GPCR_Rhodpsn_7TM"/>
</dbReference>
<name>A0ABD1K6V7_9TELE</name>
<feature type="transmembrane region" description="Helical" evidence="17">
    <location>
        <begin position="196"/>
        <end position="218"/>
    </location>
</feature>
<keyword evidence="13" id="KW-0449">Lipoprotein</keyword>
<evidence type="ECO:0000256" key="4">
    <source>
        <dbReference type="ARBA" id="ARBA00022692"/>
    </source>
</evidence>
<evidence type="ECO:0000313" key="20">
    <source>
        <dbReference type="Proteomes" id="UP001591681"/>
    </source>
</evidence>
<evidence type="ECO:0000256" key="3">
    <source>
        <dbReference type="ARBA" id="ARBA00022475"/>
    </source>
</evidence>
<keyword evidence="10 15" id="KW-0675">Receptor</keyword>
<dbReference type="InterPro" id="IPR002233">
    <property type="entry name" value="ADR_fam"/>
</dbReference>
<feature type="region of interest" description="Disordered" evidence="16">
    <location>
        <begin position="245"/>
        <end position="264"/>
    </location>
</feature>
<dbReference type="InterPro" id="IPR000276">
    <property type="entry name" value="GPCR_Rhodpsn"/>
</dbReference>
<comment type="caution">
    <text evidence="19">The sequence shown here is derived from an EMBL/GenBank/DDBJ whole genome shotgun (WGS) entry which is preliminary data.</text>
</comment>
<dbReference type="SMART" id="SM01381">
    <property type="entry name" value="7TM_GPCR_Srsx"/>
    <property type="match status" value="1"/>
</dbReference>
<dbReference type="PROSITE" id="PS50262">
    <property type="entry name" value="G_PROTEIN_RECEP_F1_2"/>
    <property type="match status" value="1"/>
</dbReference>
<evidence type="ECO:0000256" key="7">
    <source>
        <dbReference type="ARBA" id="ARBA00023136"/>
    </source>
</evidence>
<dbReference type="GO" id="GO:0004930">
    <property type="term" value="F:G protein-coupled receptor activity"/>
    <property type="evidence" value="ECO:0007669"/>
    <property type="project" value="UniProtKB-KW"/>
</dbReference>
<organism evidence="19 20">
    <name type="scientific">Coilia grayii</name>
    <name type="common">Gray's grenadier anchovy</name>
    <dbReference type="NCBI Taxonomy" id="363190"/>
    <lineage>
        <taxon>Eukaryota</taxon>
        <taxon>Metazoa</taxon>
        <taxon>Chordata</taxon>
        <taxon>Craniata</taxon>
        <taxon>Vertebrata</taxon>
        <taxon>Euteleostomi</taxon>
        <taxon>Actinopterygii</taxon>
        <taxon>Neopterygii</taxon>
        <taxon>Teleostei</taxon>
        <taxon>Clupei</taxon>
        <taxon>Clupeiformes</taxon>
        <taxon>Clupeoidei</taxon>
        <taxon>Engraulidae</taxon>
        <taxon>Coilinae</taxon>
        <taxon>Coilia</taxon>
    </lineage>
</organism>
<evidence type="ECO:0000313" key="19">
    <source>
        <dbReference type="EMBL" id="KAL2094872.1"/>
    </source>
</evidence>
<evidence type="ECO:0000256" key="14">
    <source>
        <dbReference type="ARBA" id="ARBA00030379"/>
    </source>
</evidence>
<dbReference type="PRINTS" id="PR01103">
    <property type="entry name" value="ADRENERGICR"/>
</dbReference>
<keyword evidence="4 15" id="KW-0812">Transmembrane</keyword>
<proteinExistence type="inferred from homology"/>
<evidence type="ECO:0000256" key="17">
    <source>
        <dbReference type="SAM" id="Phobius"/>
    </source>
</evidence>
<evidence type="ECO:0000256" key="6">
    <source>
        <dbReference type="ARBA" id="ARBA00023040"/>
    </source>
</evidence>
<evidence type="ECO:0000256" key="13">
    <source>
        <dbReference type="ARBA" id="ARBA00023288"/>
    </source>
</evidence>
<evidence type="ECO:0000256" key="5">
    <source>
        <dbReference type="ARBA" id="ARBA00022989"/>
    </source>
</evidence>
<evidence type="ECO:0000256" key="15">
    <source>
        <dbReference type="RuleBase" id="RU000688"/>
    </source>
</evidence>
<gene>
    <name evidence="19" type="ORF">ACEWY4_009591</name>
</gene>
<dbReference type="Proteomes" id="UP001591681">
    <property type="component" value="Unassembled WGS sequence"/>
</dbReference>
<dbReference type="GO" id="GO:0071875">
    <property type="term" value="P:adrenergic receptor signaling pathway"/>
    <property type="evidence" value="ECO:0007669"/>
    <property type="project" value="UniProtKB-ARBA"/>
</dbReference>
<protein>
    <recommendedName>
        <fullName evidence="2">Beta-2 adrenergic receptor</fullName>
    </recommendedName>
    <alternativeName>
        <fullName evidence="14">Beta-2 adrenoreceptor</fullName>
    </alternativeName>
</protein>
<keyword evidence="6 15" id="KW-0297">G-protein coupled receptor</keyword>
<dbReference type="AlphaFoldDB" id="A0ABD1K6V7"/>
<sequence length="414" mass="45606">MGSVCPSALMNVSVGTNSSWAEAGQAGQAKVVLLGILMGLLVLGIVLGNVLVITAIVRFQRLQTITNYFITSLACADLVMGVLVVPFGACYNLLRRWYFGDFLCLFWTAADVLSVTASIETLCLIALDRYLAITSPLRYPALLTRRRACVMVLTVWLVAALISFLPIHMGWWRSEDEEAIVCNNDTYCCEFHTNTYYAVSSSIISFYIPLVVMVFVYARVFQEARKQLQKIDRSEGRFHKQNARTLAASTSTGGGGGASTTGETRSTKRTRFCLKDHKAVKTLGIIMGTFTLCWLPFFVLNVVAALCDVGDIDLTFRILNWIGYANSAFNPLIYCRSAEFRSAFKEILCWGGRALLPRHRKANGLTYAAGHSWQAAGDRTGSQRRTSGEVGTVELGTDTLTATYESQMETGTKT</sequence>
<dbReference type="FunFam" id="1.20.1070.10:FF:000057">
    <property type="entry name" value="Beta-1 adrenergic receptor"/>
    <property type="match status" value="1"/>
</dbReference>
<accession>A0ABD1K6V7</accession>
<keyword evidence="12 15" id="KW-0807">Transducer</keyword>
<reference evidence="19 20" key="1">
    <citation type="submission" date="2024-09" db="EMBL/GenBank/DDBJ databases">
        <title>A chromosome-level genome assembly of Gray's grenadier anchovy, Coilia grayii.</title>
        <authorList>
            <person name="Fu Z."/>
        </authorList>
    </citation>
    <scope>NUCLEOTIDE SEQUENCE [LARGE SCALE GENOMIC DNA]</scope>
    <source>
        <strain evidence="19">G4</strain>
        <tissue evidence="19">Muscle</tissue>
    </source>
</reference>
<keyword evidence="20" id="KW-1185">Reference proteome</keyword>
<comment type="subcellular location">
    <subcellularLocation>
        <location evidence="1">Cell membrane</location>
        <topology evidence="1">Multi-pass membrane protein</topology>
    </subcellularLocation>
</comment>